<dbReference type="InterPro" id="IPR052038">
    <property type="entry name" value="Type-VII_TA_antitoxin"/>
</dbReference>
<dbReference type="Pfam" id="PF01909">
    <property type="entry name" value="NTP_transf_2"/>
    <property type="match status" value="1"/>
</dbReference>
<evidence type="ECO:0000256" key="8">
    <source>
        <dbReference type="ARBA" id="ARBA00022842"/>
    </source>
</evidence>
<dbReference type="Proteomes" id="UP001243009">
    <property type="component" value="Unassembled WGS sequence"/>
</dbReference>
<gene>
    <name evidence="11" type="ORF">Q7A36_27355</name>
</gene>
<evidence type="ECO:0000256" key="6">
    <source>
        <dbReference type="ARBA" id="ARBA00022741"/>
    </source>
</evidence>
<keyword evidence="12" id="KW-1185">Reference proteome</keyword>
<keyword evidence="3" id="KW-0808">Transferase</keyword>
<keyword evidence="7" id="KW-0067">ATP-binding</keyword>
<dbReference type="CDD" id="cd05403">
    <property type="entry name" value="NT_KNTase_like"/>
    <property type="match status" value="1"/>
</dbReference>
<dbReference type="Gene3D" id="3.30.460.10">
    <property type="entry name" value="Beta Polymerase, domain 2"/>
    <property type="match status" value="1"/>
</dbReference>
<evidence type="ECO:0000259" key="10">
    <source>
        <dbReference type="Pfam" id="PF01909"/>
    </source>
</evidence>
<evidence type="ECO:0000256" key="5">
    <source>
        <dbReference type="ARBA" id="ARBA00022723"/>
    </source>
</evidence>
<evidence type="ECO:0000256" key="7">
    <source>
        <dbReference type="ARBA" id="ARBA00022840"/>
    </source>
</evidence>
<accession>A0ABT9E7D5</accession>
<evidence type="ECO:0000313" key="12">
    <source>
        <dbReference type="Proteomes" id="UP001243009"/>
    </source>
</evidence>
<comment type="similarity">
    <text evidence="9">Belongs to the MntA antitoxin family.</text>
</comment>
<dbReference type="PANTHER" id="PTHR33571:SF12">
    <property type="entry name" value="BSL3053 PROTEIN"/>
    <property type="match status" value="1"/>
</dbReference>
<protein>
    <submittedName>
        <fullName evidence="11">Nucleotidyltransferase family protein</fullName>
    </submittedName>
</protein>
<comment type="cofactor">
    <cofactor evidence="1">
        <name>Mg(2+)</name>
        <dbReference type="ChEBI" id="CHEBI:18420"/>
    </cofactor>
</comment>
<sequence length="96" mass="10374">MRPSDALRDRLEAVRAIIARSPFGNPRVFGSVARGEDDEASDLDLLVDGTDGASLFDLARLQIDLEALLGVRVDVLTADSIGPRIAGDVFRDLRPL</sequence>
<evidence type="ECO:0000256" key="2">
    <source>
        <dbReference type="ARBA" id="ARBA00022649"/>
    </source>
</evidence>
<dbReference type="InterPro" id="IPR043519">
    <property type="entry name" value="NT_sf"/>
</dbReference>
<feature type="domain" description="Polymerase nucleotidyl transferase" evidence="10">
    <location>
        <begin position="28"/>
        <end position="90"/>
    </location>
</feature>
<evidence type="ECO:0000256" key="1">
    <source>
        <dbReference type="ARBA" id="ARBA00001946"/>
    </source>
</evidence>
<proteinExistence type="inferred from homology"/>
<comment type="caution">
    <text evidence="11">The sequence shown here is derived from an EMBL/GenBank/DDBJ whole genome shotgun (WGS) entry which is preliminary data.</text>
</comment>
<keyword evidence="5" id="KW-0479">Metal-binding</keyword>
<keyword evidence="2" id="KW-1277">Toxin-antitoxin system</keyword>
<evidence type="ECO:0000256" key="3">
    <source>
        <dbReference type="ARBA" id="ARBA00022679"/>
    </source>
</evidence>
<dbReference type="PANTHER" id="PTHR33571">
    <property type="entry name" value="SSL8005 PROTEIN"/>
    <property type="match status" value="1"/>
</dbReference>
<reference evidence="11 12" key="1">
    <citation type="submission" date="2023-08" db="EMBL/GenBank/DDBJ databases">
        <title>The draft genome sequence of Paracraurococcus sp. LOR1-02.</title>
        <authorList>
            <person name="Kingkaew E."/>
            <person name="Tanasupawat S."/>
        </authorList>
    </citation>
    <scope>NUCLEOTIDE SEQUENCE [LARGE SCALE GENOMIC DNA]</scope>
    <source>
        <strain evidence="11 12">LOR1-02</strain>
    </source>
</reference>
<dbReference type="EMBL" id="JAUTWS010000040">
    <property type="protein sequence ID" value="MDO9712090.1"/>
    <property type="molecule type" value="Genomic_DNA"/>
</dbReference>
<evidence type="ECO:0000256" key="9">
    <source>
        <dbReference type="ARBA" id="ARBA00038276"/>
    </source>
</evidence>
<evidence type="ECO:0000313" key="11">
    <source>
        <dbReference type="EMBL" id="MDO9712090.1"/>
    </source>
</evidence>
<dbReference type="SUPFAM" id="SSF81301">
    <property type="entry name" value="Nucleotidyltransferase"/>
    <property type="match status" value="1"/>
</dbReference>
<keyword evidence="8" id="KW-0460">Magnesium</keyword>
<organism evidence="11 12">
    <name type="scientific">Paracraurococcus lichenis</name>
    <dbReference type="NCBI Taxonomy" id="3064888"/>
    <lineage>
        <taxon>Bacteria</taxon>
        <taxon>Pseudomonadati</taxon>
        <taxon>Pseudomonadota</taxon>
        <taxon>Alphaproteobacteria</taxon>
        <taxon>Acetobacterales</taxon>
        <taxon>Roseomonadaceae</taxon>
        <taxon>Paracraurococcus</taxon>
    </lineage>
</organism>
<name>A0ABT9E7D5_9PROT</name>
<keyword evidence="4" id="KW-0548">Nucleotidyltransferase</keyword>
<evidence type="ECO:0000256" key="4">
    <source>
        <dbReference type="ARBA" id="ARBA00022695"/>
    </source>
</evidence>
<keyword evidence="6" id="KW-0547">Nucleotide-binding</keyword>
<dbReference type="InterPro" id="IPR002934">
    <property type="entry name" value="Polymerase_NTP_transf_dom"/>
</dbReference>
<dbReference type="RefSeq" id="WP_305106946.1">
    <property type="nucleotide sequence ID" value="NZ_JAUTWS010000040.1"/>
</dbReference>